<keyword evidence="4 6" id="KW-1133">Transmembrane helix</keyword>
<sequence>MSSRGAFRRVAMAEATSWLVLIVATIVKYTTKSQLAVHVMGPIHGALFIVYVLMALALRNRFGWNVRALLIVLVDSVLPGGGFFVARRRELQDRQLAG</sequence>
<proteinExistence type="predicted"/>
<gene>
    <name evidence="8" type="ORF">RM423_02845</name>
</gene>
<feature type="domain" description="DUF3817" evidence="7">
    <location>
        <begin position="6"/>
        <end position="89"/>
    </location>
</feature>
<keyword evidence="5 6" id="KW-0472">Membrane</keyword>
<feature type="transmembrane region" description="Helical" evidence="6">
    <location>
        <begin position="64"/>
        <end position="86"/>
    </location>
</feature>
<evidence type="ECO:0000256" key="6">
    <source>
        <dbReference type="SAM" id="Phobius"/>
    </source>
</evidence>
<dbReference type="PANTHER" id="PTHR40077:SF2">
    <property type="entry name" value="MEMBRANE PROTEIN"/>
    <property type="match status" value="1"/>
</dbReference>
<keyword evidence="2" id="KW-1003">Cell membrane</keyword>
<evidence type="ECO:0000259" key="7">
    <source>
        <dbReference type="Pfam" id="PF12823"/>
    </source>
</evidence>
<keyword evidence="3 6" id="KW-0812">Transmembrane</keyword>
<dbReference type="Pfam" id="PF12823">
    <property type="entry name" value="DUF3817"/>
    <property type="match status" value="1"/>
</dbReference>
<evidence type="ECO:0000256" key="5">
    <source>
        <dbReference type="ARBA" id="ARBA00023136"/>
    </source>
</evidence>
<dbReference type="EMBL" id="JAVREH010000002">
    <property type="protein sequence ID" value="MDT0260326.1"/>
    <property type="molecule type" value="Genomic_DNA"/>
</dbReference>
<feature type="transmembrane region" description="Helical" evidence="6">
    <location>
        <begin position="6"/>
        <end position="27"/>
    </location>
</feature>
<evidence type="ECO:0000256" key="3">
    <source>
        <dbReference type="ARBA" id="ARBA00022692"/>
    </source>
</evidence>
<evidence type="ECO:0000256" key="4">
    <source>
        <dbReference type="ARBA" id="ARBA00022989"/>
    </source>
</evidence>
<reference evidence="9" key="1">
    <citation type="submission" date="2023-07" db="EMBL/GenBank/DDBJ databases">
        <title>30 novel species of actinomycetes from the DSMZ collection.</title>
        <authorList>
            <person name="Nouioui I."/>
        </authorList>
    </citation>
    <scope>NUCLEOTIDE SEQUENCE [LARGE SCALE GENOMIC DNA]</scope>
    <source>
        <strain evidence="9">DSM 44399</strain>
    </source>
</reference>
<dbReference type="PANTHER" id="PTHR40077">
    <property type="entry name" value="MEMBRANE PROTEIN-RELATED"/>
    <property type="match status" value="1"/>
</dbReference>
<dbReference type="Proteomes" id="UP001183176">
    <property type="component" value="Unassembled WGS sequence"/>
</dbReference>
<evidence type="ECO:0000256" key="2">
    <source>
        <dbReference type="ARBA" id="ARBA00022475"/>
    </source>
</evidence>
<comment type="caution">
    <text evidence="8">The sequence shown here is derived from an EMBL/GenBank/DDBJ whole genome shotgun (WGS) entry which is preliminary data.</text>
</comment>
<protein>
    <submittedName>
        <fullName evidence="8">DUF3817 domain-containing protein</fullName>
    </submittedName>
</protein>
<organism evidence="8 9">
    <name type="scientific">Jatrophihabitans lederbergiae</name>
    <dbReference type="NCBI Taxonomy" id="3075547"/>
    <lineage>
        <taxon>Bacteria</taxon>
        <taxon>Bacillati</taxon>
        <taxon>Actinomycetota</taxon>
        <taxon>Actinomycetes</taxon>
        <taxon>Jatrophihabitantales</taxon>
        <taxon>Jatrophihabitantaceae</taxon>
        <taxon>Jatrophihabitans</taxon>
    </lineage>
</organism>
<evidence type="ECO:0000313" key="9">
    <source>
        <dbReference type="Proteomes" id="UP001183176"/>
    </source>
</evidence>
<dbReference type="NCBIfam" id="TIGR03954">
    <property type="entry name" value="integ_memb_HG"/>
    <property type="match status" value="1"/>
</dbReference>
<dbReference type="RefSeq" id="WP_311421477.1">
    <property type="nucleotide sequence ID" value="NZ_JAVREH010000002.1"/>
</dbReference>
<keyword evidence="9" id="KW-1185">Reference proteome</keyword>
<dbReference type="InterPro" id="IPR023845">
    <property type="entry name" value="DUF3817_TM"/>
</dbReference>
<comment type="subcellular location">
    <subcellularLocation>
        <location evidence="1">Cell membrane</location>
        <topology evidence="1">Multi-pass membrane protein</topology>
    </subcellularLocation>
</comment>
<name>A0ABU2J5Q3_9ACTN</name>
<accession>A0ABU2J5Q3</accession>
<evidence type="ECO:0000313" key="8">
    <source>
        <dbReference type="EMBL" id="MDT0260326.1"/>
    </source>
</evidence>
<feature type="transmembrane region" description="Helical" evidence="6">
    <location>
        <begin position="39"/>
        <end position="58"/>
    </location>
</feature>
<evidence type="ECO:0000256" key="1">
    <source>
        <dbReference type="ARBA" id="ARBA00004651"/>
    </source>
</evidence>